<dbReference type="PANTHER" id="PTHR24320:SF236">
    <property type="entry name" value="SHORT-CHAIN DEHYDROGENASE-RELATED"/>
    <property type="match status" value="1"/>
</dbReference>
<dbReference type="AlphaFoldDB" id="A0A6A6WWI6"/>
<dbReference type="Gene3D" id="3.40.50.720">
    <property type="entry name" value="NAD(P)-binding Rossmann-like Domain"/>
    <property type="match status" value="1"/>
</dbReference>
<dbReference type="InterPro" id="IPR002347">
    <property type="entry name" value="SDR_fam"/>
</dbReference>
<comment type="similarity">
    <text evidence="1">Belongs to the short-chain dehydrogenases/reductases (SDR) family.</text>
</comment>
<evidence type="ECO:0000313" key="5">
    <source>
        <dbReference type="Proteomes" id="UP000799757"/>
    </source>
</evidence>
<dbReference type="SUPFAM" id="SSF51735">
    <property type="entry name" value="NAD(P)-binding Rossmann-fold domains"/>
    <property type="match status" value="1"/>
</dbReference>
<dbReference type="OrthoDB" id="191139at2759"/>
<dbReference type="Proteomes" id="UP000799757">
    <property type="component" value="Unassembled WGS sequence"/>
</dbReference>
<evidence type="ECO:0000256" key="1">
    <source>
        <dbReference type="ARBA" id="ARBA00006484"/>
    </source>
</evidence>
<dbReference type="PRINTS" id="PR00081">
    <property type="entry name" value="GDHRDH"/>
</dbReference>
<evidence type="ECO:0000313" key="4">
    <source>
        <dbReference type="EMBL" id="KAF2788442.1"/>
    </source>
</evidence>
<reference evidence="4" key="1">
    <citation type="journal article" date="2020" name="Stud. Mycol.">
        <title>101 Dothideomycetes genomes: a test case for predicting lifestyles and emergence of pathogens.</title>
        <authorList>
            <person name="Haridas S."/>
            <person name="Albert R."/>
            <person name="Binder M."/>
            <person name="Bloem J."/>
            <person name="Labutti K."/>
            <person name="Salamov A."/>
            <person name="Andreopoulos B."/>
            <person name="Baker S."/>
            <person name="Barry K."/>
            <person name="Bills G."/>
            <person name="Bluhm B."/>
            <person name="Cannon C."/>
            <person name="Castanera R."/>
            <person name="Culley D."/>
            <person name="Daum C."/>
            <person name="Ezra D."/>
            <person name="Gonzalez J."/>
            <person name="Henrissat B."/>
            <person name="Kuo A."/>
            <person name="Liang C."/>
            <person name="Lipzen A."/>
            <person name="Lutzoni F."/>
            <person name="Magnuson J."/>
            <person name="Mondo S."/>
            <person name="Nolan M."/>
            <person name="Ohm R."/>
            <person name="Pangilinan J."/>
            <person name="Park H.-J."/>
            <person name="Ramirez L."/>
            <person name="Alfaro M."/>
            <person name="Sun H."/>
            <person name="Tritt A."/>
            <person name="Yoshinaga Y."/>
            <person name="Zwiers L.-H."/>
            <person name="Turgeon B."/>
            <person name="Goodwin S."/>
            <person name="Spatafora J."/>
            <person name="Crous P."/>
            <person name="Grigoriev I."/>
        </authorList>
    </citation>
    <scope>NUCLEOTIDE SEQUENCE</scope>
    <source>
        <strain evidence="4">CBS 109.77</strain>
    </source>
</reference>
<evidence type="ECO:0000256" key="3">
    <source>
        <dbReference type="ARBA" id="ARBA00023002"/>
    </source>
</evidence>
<sequence>MGAALSQFFPSAPTLTEKNLPSQKGKVFVITGGTSGVGHQLSKILYNAGGTVIITGRSSSSLAAAIKDVESTSTASKGTISGIEIDLADLTTIKPAAGELLQKAPAIDVLFLNAGVSQPPAGRVTAQGHELQMGVNCLGHHLLASLLLPGLVATSQKAAERNDAPGSVRIVWTSSQVVDLNAPKGGIKMESVTTPPKDQVANYVNSKLGNWYLAHYFSTLPQVKDNAILSITLNPGNLKTNLLRDAKVMYYAAYLLLYPAKMGSYTELWAGLSTELGLGDQGGYIIPWGKKHPNPRKDLLDTMDSKATEFAAWCDDQIREFR</sequence>
<name>A0A6A6WWI6_9PLEO</name>
<keyword evidence="5" id="KW-1185">Reference proteome</keyword>
<dbReference type="PANTHER" id="PTHR24320">
    <property type="entry name" value="RETINOL DEHYDROGENASE"/>
    <property type="match status" value="1"/>
</dbReference>
<dbReference type="EMBL" id="MU002215">
    <property type="protein sequence ID" value="KAF2788442.1"/>
    <property type="molecule type" value="Genomic_DNA"/>
</dbReference>
<organism evidence="4 5">
    <name type="scientific">Melanomma pulvis-pyrius CBS 109.77</name>
    <dbReference type="NCBI Taxonomy" id="1314802"/>
    <lineage>
        <taxon>Eukaryota</taxon>
        <taxon>Fungi</taxon>
        <taxon>Dikarya</taxon>
        <taxon>Ascomycota</taxon>
        <taxon>Pezizomycotina</taxon>
        <taxon>Dothideomycetes</taxon>
        <taxon>Pleosporomycetidae</taxon>
        <taxon>Pleosporales</taxon>
        <taxon>Melanommataceae</taxon>
        <taxon>Melanomma</taxon>
    </lineage>
</organism>
<dbReference type="Pfam" id="PF00106">
    <property type="entry name" value="adh_short"/>
    <property type="match status" value="1"/>
</dbReference>
<gene>
    <name evidence="4" type="ORF">K505DRAFT_328920</name>
</gene>
<evidence type="ECO:0000256" key="2">
    <source>
        <dbReference type="ARBA" id="ARBA00022857"/>
    </source>
</evidence>
<proteinExistence type="inferred from homology"/>
<dbReference type="InterPro" id="IPR036291">
    <property type="entry name" value="NAD(P)-bd_dom_sf"/>
</dbReference>
<protein>
    <submittedName>
        <fullName evidence="4">NAD(P)-binding protein</fullName>
    </submittedName>
</protein>
<accession>A0A6A6WWI6</accession>
<dbReference type="GO" id="GO:0016491">
    <property type="term" value="F:oxidoreductase activity"/>
    <property type="evidence" value="ECO:0007669"/>
    <property type="project" value="UniProtKB-KW"/>
</dbReference>
<keyword evidence="3" id="KW-0560">Oxidoreductase</keyword>
<keyword evidence="2" id="KW-0521">NADP</keyword>